<feature type="repeat" description="ANK" evidence="3">
    <location>
        <begin position="30"/>
        <end position="63"/>
    </location>
</feature>
<dbReference type="SMART" id="SM00248">
    <property type="entry name" value="ANK"/>
    <property type="match status" value="2"/>
</dbReference>
<sequence>MLAACRNDQDDLLNEILKGSDIDVNFSDAIGDTALHYAASFGSLECMEILVNLKGINLNARNRIEKDTPLHKAVHYHDEKDIALAMVDLLLEAGADPRIENKSHMTPGMLVEPNDDDMKELFDNALAGYEVIDSDIAEDYTQDDNMMMNDD</sequence>
<name>A0A8H7SFF3_9FUNG</name>
<dbReference type="InterPro" id="IPR036770">
    <property type="entry name" value="Ankyrin_rpt-contain_sf"/>
</dbReference>
<reference evidence="4 5" key="1">
    <citation type="submission" date="2020-12" db="EMBL/GenBank/DDBJ databases">
        <title>Metabolic potential, ecology and presence of endohyphal bacteria is reflected in genomic diversity of Mucoromycotina.</title>
        <authorList>
            <person name="Muszewska A."/>
            <person name="Okrasinska A."/>
            <person name="Steczkiewicz K."/>
            <person name="Drgas O."/>
            <person name="Orlowska M."/>
            <person name="Perlinska-Lenart U."/>
            <person name="Aleksandrzak-Piekarczyk T."/>
            <person name="Szatraj K."/>
            <person name="Zielenkiewicz U."/>
            <person name="Pilsyk S."/>
            <person name="Malc E."/>
            <person name="Mieczkowski P."/>
            <person name="Kruszewska J.S."/>
            <person name="Biernat P."/>
            <person name="Pawlowska J."/>
        </authorList>
    </citation>
    <scope>NUCLEOTIDE SEQUENCE [LARGE SCALE GENOMIC DNA]</scope>
    <source>
        <strain evidence="4 5">CBS 142.35</strain>
    </source>
</reference>
<dbReference type="Pfam" id="PF12796">
    <property type="entry name" value="Ank_2"/>
    <property type="match status" value="1"/>
</dbReference>
<dbReference type="InterPro" id="IPR002110">
    <property type="entry name" value="Ankyrin_rpt"/>
</dbReference>
<evidence type="ECO:0008006" key="6">
    <source>
        <dbReference type="Google" id="ProtNLM"/>
    </source>
</evidence>
<dbReference type="EMBL" id="JAEPRB010000010">
    <property type="protein sequence ID" value="KAG2227157.1"/>
    <property type="molecule type" value="Genomic_DNA"/>
</dbReference>
<dbReference type="GO" id="GO:0005634">
    <property type="term" value="C:nucleus"/>
    <property type="evidence" value="ECO:0007669"/>
    <property type="project" value="TreeGrafter"/>
</dbReference>
<accession>A0A8H7SFF3</accession>
<evidence type="ECO:0000256" key="2">
    <source>
        <dbReference type="ARBA" id="ARBA00023043"/>
    </source>
</evidence>
<dbReference type="PROSITE" id="PS50088">
    <property type="entry name" value="ANK_REPEAT"/>
    <property type="match status" value="2"/>
</dbReference>
<dbReference type="PANTHER" id="PTHR24124:SF14">
    <property type="entry name" value="CHROMOSOME UNDETERMINED SCAFFOLD_25, WHOLE GENOME SHOTGUN SEQUENCE"/>
    <property type="match status" value="1"/>
</dbReference>
<comment type="caution">
    <text evidence="4">The sequence shown here is derived from an EMBL/GenBank/DDBJ whole genome shotgun (WGS) entry which is preliminary data.</text>
</comment>
<keyword evidence="5" id="KW-1185">Reference proteome</keyword>
<organism evidence="4 5">
    <name type="scientific">Circinella minor</name>
    <dbReference type="NCBI Taxonomy" id="1195481"/>
    <lineage>
        <taxon>Eukaryota</taxon>
        <taxon>Fungi</taxon>
        <taxon>Fungi incertae sedis</taxon>
        <taxon>Mucoromycota</taxon>
        <taxon>Mucoromycotina</taxon>
        <taxon>Mucoromycetes</taxon>
        <taxon>Mucorales</taxon>
        <taxon>Lichtheimiaceae</taxon>
        <taxon>Circinella</taxon>
    </lineage>
</organism>
<keyword evidence="1" id="KW-0677">Repeat</keyword>
<dbReference type="PROSITE" id="PS50297">
    <property type="entry name" value="ANK_REP_REGION"/>
    <property type="match status" value="1"/>
</dbReference>
<gene>
    <name evidence="4" type="ORF">INT45_003887</name>
</gene>
<dbReference type="Gene3D" id="1.25.40.20">
    <property type="entry name" value="Ankyrin repeat-containing domain"/>
    <property type="match status" value="1"/>
</dbReference>
<evidence type="ECO:0000256" key="1">
    <source>
        <dbReference type="ARBA" id="ARBA00022737"/>
    </source>
</evidence>
<protein>
    <recommendedName>
        <fullName evidence="6">Ankyrin</fullName>
    </recommendedName>
</protein>
<keyword evidence="2 3" id="KW-0040">ANK repeat</keyword>
<dbReference type="PRINTS" id="PR01415">
    <property type="entry name" value="ANKYRIN"/>
</dbReference>
<proteinExistence type="predicted"/>
<dbReference type="OrthoDB" id="9995210at2759"/>
<feature type="non-terminal residue" evidence="4">
    <location>
        <position position="1"/>
    </location>
</feature>
<dbReference type="Proteomes" id="UP000646827">
    <property type="component" value="Unassembled WGS sequence"/>
</dbReference>
<dbReference type="GO" id="GO:0010468">
    <property type="term" value="P:regulation of gene expression"/>
    <property type="evidence" value="ECO:0007669"/>
    <property type="project" value="TreeGrafter"/>
</dbReference>
<evidence type="ECO:0000313" key="5">
    <source>
        <dbReference type="Proteomes" id="UP000646827"/>
    </source>
</evidence>
<feature type="repeat" description="ANK" evidence="3">
    <location>
        <begin position="65"/>
        <end position="102"/>
    </location>
</feature>
<dbReference type="AlphaFoldDB" id="A0A8H7SFF3"/>
<dbReference type="SUPFAM" id="SSF48403">
    <property type="entry name" value="Ankyrin repeat"/>
    <property type="match status" value="1"/>
</dbReference>
<evidence type="ECO:0000256" key="3">
    <source>
        <dbReference type="PROSITE-ProRule" id="PRU00023"/>
    </source>
</evidence>
<dbReference type="PANTHER" id="PTHR24124">
    <property type="entry name" value="ANKYRIN REPEAT FAMILY A"/>
    <property type="match status" value="1"/>
</dbReference>
<evidence type="ECO:0000313" key="4">
    <source>
        <dbReference type="EMBL" id="KAG2227157.1"/>
    </source>
</evidence>